<protein>
    <submittedName>
        <fullName evidence="2">Toprim domain-containing protein</fullName>
    </submittedName>
</protein>
<evidence type="ECO:0000313" key="2">
    <source>
        <dbReference type="EMBL" id="UOF91637.1"/>
    </source>
</evidence>
<evidence type="ECO:0000313" key="3">
    <source>
        <dbReference type="Proteomes" id="UP000830167"/>
    </source>
</evidence>
<keyword evidence="3" id="KW-1185">Reference proteome</keyword>
<gene>
    <name evidence="2" type="ORF">LSG31_05140</name>
</gene>
<dbReference type="EMBL" id="CP089291">
    <property type="protein sequence ID" value="UOF91637.1"/>
    <property type="molecule type" value="Genomic_DNA"/>
</dbReference>
<proteinExistence type="predicted"/>
<dbReference type="Pfam" id="PF01751">
    <property type="entry name" value="Toprim"/>
    <property type="match status" value="1"/>
</dbReference>
<dbReference type="RefSeq" id="WP_347438331.1">
    <property type="nucleotide sequence ID" value="NZ_CP089291.1"/>
</dbReference>
<dbReference type="Proteomes" id="UP000830167">
    <property type="component" value="Chromosome"/>
</dbReference>
<dbReference type="PROSITE" id="PS50880">
    <property type="entry name" value="TOPRIM"/>
    <property type="match status" value="1"/>
</dbReference>
<dbReference type="PANTHER" id="PTHR39156">
    <property type="entry name" value="RIBONUCLEASE M5"/>
    <property type="match status" value="1"/>
</dbReference>
<accession>A0ABY4CMB5</accession>
<feature type="domain" description="Toprim" evidence="1">
    <location>
        <begin position="4"/>
        <end position="88"/>
    </location>
</feature>
<name>A0ABY4CMB5_9BACL</name>
<dbReference type="Gene3D" id="3.40.1360.10">
    <property type="match status" value="1"/>
</dbReference>
<organism evidence="2 3">
    <name type="scientific">Fodinisporobacter ferrooxydans</name>
    <dbReference type="NCBI Taxonomy" id="2901836"/>
    <lineage>
        <taxon>Bacteria</taxon>
        <taxon>Bacillati</taxon>
        <taxon>Bacillota</taxon>
        <taxon>Bacilli</taxon>
        <taxon>Bacillales</taxon>
        <taxon>Alicyclobacillaceae</taxon>
        <taxon>Fodinisporobacter</taxon>
    </lineage>
</organism>
<sequence>MIDSKVLIVEGKTDKERLQKIIDEPVCFICTFGTLSEEKIEQLIVPLHDEDVYIFVDADDSGNALRSRLKQELPNARHLYTRRVYREVAKTPLSYLAEILWKAHFVVHEEYLSGEMTEF</sequence>
<dbReference type="InterPro" id="IPR006171">
    <property type="entry name" value="TOPRIM_dom"/>
</dbReference>
<reference evidence="2" key="1">
    <citation type="submission" date="2021-12" db="EMBL/GenBank/DDBJ databases">
        <title>Alicyclobacillaceae gen. nov., sp. nov., isolated from chalcocite enrichment system.</title>
        <authorList>
            <person name="Jiang Z."/>
        </authorList>
    </citation>
    <scope>NUCLEOTIDE SEQUENCE</scope>
    <source>
        <strain evidence="2">MYW30-H2</strain>
    </source>
</reference>
<dbReference type="SMART" id="SM00493">
    <property type="entry name" value="TOPRIM"/>
    <property type="match status" value="1"/>
</dbReference>
<dbReference type="PANTHER" id="PTHR39156:SF2">
    <property type="entry name" value="DNA PRIMASE (BACTERIAL TYPE) AND SMALL PRIMASE-LIKE PROTEINS"/>
    <property type="match status" value="1"/>
</dbReference>
<dbReference type="SUPFAM" id="SSF110455">
    <property type="entry name" value="Toprim domain"/>
    <property type="match status" value="1"/>
</dbReference>
<evidence type="ECO:0000259" key="1">
    <source>
        <dbReference type="PROSITE" id="PS50880"/>
    </source>
</evidence>